<keyword evidence="2" id="KW-0575">Peroxidase</keyword>
<dbReference type="SUPFAM" id="SSF47571">
    <property type="entry name" value="Cloroperoxidase"/>
    <property type="match status" value="1"/>
</dbReference>
<dbReference type="InterPro" id="IPR000028">
    <property type="entry name" value="Chloroperoxidase"/>
</dbReference>
<organism evidence="9 10">
    <name type="scientific">Alectoria fallacina</name>
    <dbReference type="NCBI Taxonomy" id="1903189"/>
    <lineage>
        <taxon>Eukaryota</taxon>
        <taxon>Fungi</taxon>
        <taxon>Dikarya</taxon>
        <taxon>Ascomycota</taxon>
        <taxon>Pezizomycotina</taxon>
        <taxon>Lecanoromycetes</taxon>
        <taxon>OSLEUM clade</taxon>
        <taxon>Lecanoromycetidae</taxon>
        <taxon>Lecanorales</taxon>
        <taxon>Lecanorineae</taxon>
        <taxon>Parmeliaceae</taxon>
        <taxon>Alectoria</taxon>
    </lineage>
</organism>
<evidence type="ECO:0000256" key="5">
    <source>
        <dbReference type="ARBA" id="ARBA00023002"/>
    </source>
</evidence>
<evidence type="ECO:0000256" key="6">
    <source>
        <dbReference type="ARBA" id="ARBA00023004"/>
    </source>
</evidence>
<proteinExistence type="inferred from homology"/>
<gene>
    <name evidence="9" type="ORF">ALECFALPRED_004162</name>
</gene>
<feature type="domain" description="Heme haloperoxidase family profile" evidence="8">
    <location>
        <begin position="76"/>
        <end position="333"/>
    </location>
</feature>
<evidence type="ECO:0000313" key="9">
    <source>
        <dbReference type="EMBL" id="CAF9928885.1"/>
    </source>
</evidence>
<keyword evidence="4" id="KW-0479">Metal-binding</keyword>
<evidence type="ECO:0000313" key="10">
    <source>
        <dbReference type="Proteomes" id="UP000664203"/>
    </source>
</evidence>
<dbReference type="OrthoDB" id="407298at2759"/>
<dbReference type="GO" id="GO:0046872">
    <property type="term" value="F:metal ion binding"/>
    <property type="evidence" value="ECO:0007669"/>
    <property type="project" value="UniProtKB-KW"/>
</dbReference>
<dbReference type="Pfam" id="PF01328">
    <property type="entry name" value="Peroxidase_2"/>
    <property type="match status" value="1"/>
</dbReference>
<evidence type="ECO:0000256" key="2">
    <source>
        <dbReference type="ARBA" id="ARBA00022559"/>
    </source>
</evidence>
<dbReference type="Gene3D" id="1.10.489.10">
    <property type="entry name" value="Chloroperoxidase-like"/>
    <property type="match status" value="1"/>
</dbReference>
<dbReference type="PANTHER" id="PTHR33577">
    <property type="entry name" value="STERIGMATOCYSTIN BIOSYNTHESIS PEROXIDASE STCC-RELATED"/>
    <property type="match status" value="1"/>
</dbReference>
<evidence type="ECO:0000256" key="1">
    <source>
        <dbReference type="ARBA" id="ARBA00001970"/>
    </source>
</evidence>
<dbReference type="InterPro" id="IPR036851">
    <property type="entry name" value="Chloroperoxidase-like_sf"/>
</dbReference>
<keyword evidence="10" id="KW-1185">Reference proteome</keyword>
<name>A0A8H3IPT1_9LECA</name>
<comment type="cofactor">
    <cofactor evidence="1">
        <name>heme b</name>
        <dbReference type="ChEBI" id="CHEBI:60344"/>
    </cofactor>
</comment>
<dbReference type="EMBL" id="CAJPDR010000258">
    <property type="protein sequence ID" value="CAF9928885.1"/>
    <property type="molecule type" value="Genomic_DNA"/>
</dbReference>
<reference evidence="9" key="1">
    <citation type="submission" date="2021-03" db="EMBL/GenBank/DDBJ databases">
        <authorList>
            <person name="Tagirdzhanova G."/>
        </authorList>
    </citation>
    <scope>NUCLEOTIDE SEQUENCE</scope>
</reference>
<evidence type="ECO:0000256" key="7">
    <source>
        <dbReference type="ARBA" id="ARBA00025795"/>
    </source>
</evidence>
<sequence>MVMPTTMAFPWMADMPGVRSASEIEAQHAKRQTTCPFNADHVPAAPITSEFPYAGAQNGLPSIYPGNFQVPANGDTAHAFVAPGPNDIRGPCPGLNTAANHNFISHDGVTTFAELLDAQQNIYNVGYDLAVLLAVVGVGLTGDPITEKMSIGCDATSRTSATGSLLGSEGGLDSHNKFEGDASLTRADFFFGDDHTFNGTYFAQMTELAYNGGNKTDVINSYAYNQSVMAQHQFNRYQNSVATNPNFYFGPKAILLYGAASFVYELFPSHGPAGAPAFLDIGAFYGTGDPDENGDVVFENTEHIPVNPIAGKPGWFSRTDAFNISALVGQVVDLYTAHPVLFGGNDGVGNFDALNFSSISNGELSVNPQDVLCLLYQLVTDDVPDSLNSLESLPSEILEWTTAKLNPIFANSGCTLASPL</sequence>
<keyword evidence="6" id="KW-0408">Iron</keyword>
<comment type="similarity">
    <text evidence="7">Belongs to the chloroperoxidase family.</text>
</comment>
<keyword evidence="3" id="KW-0349">Heme</keyword>
<dbReference type="PANTHER" id="PTHR33577:SF15">
    <property type="entry name" value="HEME HALOPEROXIDASE FAMILY PROFILE DOMAIN-CONTAINING PROTEIN"/>
    <property type="match status" value="1"/>
</dbReference>
<evidence type="ECO:0000256" key="3">
    <source>
        <dbReference type="ARBA" id="ARBA00022617"/>
    </source>
</evidence>
<protein>
    <recommendedName>
        <fullName evidence="8">Heme haloperoxidase family profile domain-containing protein</fullName>
    </recommendedName>
</protein>
<keyword evidence="5" id="KW-0560">Oxidoreductase</keyword>
<comment type="caution">
    <text evidence="9">The sequence shown here is derived from an EMBL/GenBank/DDBJ whole genome shotgun (WGS) entry which is preliminary data.</text>
</comment>
<evidence type="ECO:0000259" key="8">
    <source>
        <dbReference type="PROSITE" id="PS51405"/>
    </source>
</evidence>
<dbReference type="PROSITE" id="PS51405">
    <property type="entry name" value="HEME_HALOPEROXIDASE"/>
    <property type="match status" value="1"/>
</dbReference>
<accession>A0A8H3IPT1</accession>
<evidence type="ECO:0000256" key="4">
    <source>
        <dbReference type="ARBA" id="ARBA00022723"/>
    </source>
</evidence>
<dbReference type="Proteomes" id="UP000664203">
    <property type="component" value="Unassembled WGS sequence"/>
</dbReference>
<dbReference type="GO" id="GO:0004601">
    <property type="term" value="F:peroxidase activity"/>
    <property type="evidence" value="ECO:0007669"/>
    <property type="project" value="UniProtKB-KW"/>
</dbReference>
<dbReference type="AlphaFoldDB" id="A0A8H3IPT1"/>